<evidence type="ECO:0008006" key="3">
    <source>
        <dbReference type="Google" id="ProtNLM"/>
    </source>
</evidence>
<dbReference type="AlphaFoldDB" id="A0AAD7VA19"/>
<evidence type="ECO:0000313" key="1">
    <source>
        <dbReference type="EMBL" id="KAJ8661675.1"/>
    </source>
</evidence>
<gene>
    <name evidence="1" type="ORF">O0I10_002482</name>
</gene>
<protein>
    <recommendedName>
        <fullName evidence="3">Enoyl-hydratase</fullName>
    </recommendedName>
</protein>
<dbReference type="GO" id="GO:0005739">
    <property type="term" value="C:mitochondrion"/>
    <property type="evidence" value="ECO:0007669"/>
    <property type="project" value="TreeGrafter"/>
</dbReference>
<dbReference type="RefSeq" id="XP_058346588.1">
    <property type="nucleotide sequence ID" value="XM_058482564.1"/>
</dbReference>
<dbReference type="GeneID" id="83209899"/>
<accession>A0AAD7VA19</accession>
<sequence>MQLPTSKYFLLTVPEPHILLITINRPKQLNSLNPEANREMDSLLDWAEENNDIWCIILTGAGNRAFCTGMDLVSMNSERSSSSDDDGGMSPESLLPKNGFGGLANRRVALKPIIAAVDGFALGGGTELTLACNIVVATKKSIFGLPEAKQGVVVAGGALARLARAVSYQVASEITLTGRQYSAEEFKNYGLVNQVVDDNVVEAAMVWARKIVANSPDALFVTKYGIMLALDQGSLVGATSKWLASEEAAAWRNGDNLSEGLAAFATKRKPVWSNPTLGRKSRL</sequence>
<dbReference type="Proteomes" id="UP001234581">
    <property type="component" value="Unassembled WGS sequence"/>
</dbReference>
<dbReference type="GO" id="GO:0006635">
    <property type="term" value="P:fatty acid beta-oxidation"/>
    <property type="evidence" value="ECO:0007669"/>
    <property type="project" value="TreeGrafter"/>
</dbReference>
<name>A0AAD7VA19_9FUNG</name>
<dbReference type="PANTHER" id="PTHR11941:SF158">
    <property type="entry name" value="ENOYL-COA HYDRATASE (AFU_ORTHOLOGUE AFUA_2G10650)"/>
    <property type="match status" value="1"/>
</dbReference>
<dbReference type="InterPro" id="IPR029045">
    <property type="entry name" value="ClpP/crotonase-like_dom_sf"/>
</dbReference>
<keyword evidence="2" id="KW-1185">Reference proteome</keyword>
<dbReference type="EMBL" id="JARTCD010000007">
    <property type="protein sequence ID" value="KAJ8661675.1"/>
    <property type="molecule type" value="Genomic_DNA"/>
</dbReference>
<reference evidence="1 2" key="1">
    <citation type="submission" date="2023-03" db="EMBL/GenBank/DDBJ databases">
        <title>Genome sequence of Lichtheimia ornata CBS 291.66.</title>
        <authorList>
            <person name="Mohabir J.T."/>
            <person name="Shea T.P."/>
            <person name="Kurbessoian T."/>
            <person name="Berby B."/>
            <person name="Fontaine J."/>
            <person name="Livny J."/>
            <person name="Gnirke A."/>
            <person name="Stajich J.E."/>
            <person name="Cuomo C.A."/>
        </authorList>
    </citation>
    <scope>NUCLEOTIDE SEQUENCE [LARGE SCALE GENOMIC DNA]</scope>
    <source>
        <strain evidence="1">CBS 291.66</strain>
    </source>
</reference>
<organism evidence="1 2">
    <name type="scientific">Lichtheimia ornata</name>
    <dbReference type="NCBI Taxonomy" id="688661"/>
    <lineage>
        <taxon>Eukaryota</taxon>
        <taxon>Fungi</taxon>
        <taxon>Fungi incertae sedis</taxon>
        <taxon>Mucoromycota</taxon>
        <taxon>Mucoromycotina</taxon>
        <taxon>Mucoromycetes</taxon>
        <taxon>Mucorales</taxon>
        <taxon>Lichtheimiaceae</taxon>
        <taxon>Lichtheimia</taxon>
    </lineage>
</organism>
<comment type="caution">
    <text evidence="1">The sequence shown here is derived from an EMBL/GenBank/DDBJ whole genome shotgun (WGS) entry which is preliminary data.</text>
</comment>
<proteinExistence type="predicted"/>
<dbReference type="SUPFAM" id="SSF52096">
    <property type="entry name" value="ClpP/crotonase"/>
    <property type="match status" value="1"/>
</dbReference>
<dbReference type="Pfam" id="PF00378">
    <property type="entry name" value="ECH_1"/>
    <property type="match status" value="1"/>
</dbReference>
<evidence type="ECO:0000313" key="2">
    <source>
        <dbReference type="Proteomes" id="UP001234581"/>
    </source>
</evidence>
<dbReference type="CDD" id="cd06558">
    <property type="entry name" value="crotonase-like"/>
    <property type="match status" value="1"/>
</dbReference>
<dbReference type="InterPro" id="IPR001753">
    <property type="entry name" value="Enoyl-CoA_hydra/iso"/>
</dbReference>
<dbReference type="PANTHER" id="PTHR11941">
    <property type="entry name" value="ENOYL-COA HYDRATASE-RELATED"/>
    <property type="match status" value="1"/>
</dbReference>
<dbReference type="Gene3D" id="3.90.226.10">
    <property type="entry name" value="2-enoyl-CoA Hydratase, Chain A, domain 1"/>
    <property type="match status" value="1"/>
</dbReference>